<protein>
    <submittedName>
        <fullName evidence="3">Transcriptional regulator containing an HTH domain fused to a Zn-ribbon</fullName>
    </submittedName>
</protein>
<feature type="domain" description="PF0610-like winged HTH N-terminal" evidence="1">
    <location>
        <begin position="15"/>
        <end position="64"/>
    </location>
</feature>
<dbReference type="PANTHER" id="PTHR40663">
    <property type="match status" value="1"/>
</dbReference>
<dbReference type="InterPro" id="IPR057022">
    <property type="entry name" value="PF0610-like_Zn_ribbon_C"/>
</dbReference>
<reference evidence="4" key="1">
    <citation type="submission" date="2017-11" db="EMBL/GenBank/DDBJ databases">
        <title>Phenotypic and genomic properties of facultatively anaerobic sulfur-reducing natronoarchaea from hypersaline soda lakes.</title>
        <authorList>
            <person name="Sorokin D.Y."/>
            <person name="Kublanov I.V."/>
            <person name="Roman P."/>
            <person name="Sinninghe Damste J.S."/>
            <person name="Golyshin P.N."/>
            <person name="Rojo D."/>
            <person name="Ciordia S."/>
            <person name="Mena M.D.C."/>
            <person name="Ferrer M."/>
            <person name="Messina E."/>
            <person name="Smedile F."/>
            <person name="La Spada G."/>
            <person name="La Cono V."/>
            <person name="Yakimov M.M."/>
        </authorList>
    </citation>
    <scope>NUCLEOTIDE SEQUENCE [LARGE SCALE GENOMIC DNA]</scope>
    <source>
        <strain evidence="4">AArc-Sl</strain>
    </source>
</reference>
<dbReference type="AlphaFoldDB" id="A0A343TGE1"/>
<evidence type="ECO:0000313" key="4">
    <source>
        <dbReference type="Proteomes" id="UP000263012"/>
    </source>
</evidence>
<dbReference type="Proteomes" id="UP000263012">
    <property type="component" value="Chromosome"/>
</dbReference>
<accession>A0A343TGE1</accession>
<dbReference type="InterPro" id="IPR049159">
    <property type="entry name" value="PF0610-like_wHTH_N"/>
</dbReference>
<dbReference type="Gene3D" id="1.10.10.10">
    <property type="entry name" value="Winged helix-like DNA-binding domain superfamily/Winged helix DNA-binding domain"/>
    <property type="match status" value="1"/>
</dbReference>
<evidence type="ECO:0000259" key="1">
    <source>
        <dbReference type="Pfam" id="PF21476"/>
    </source>
</evidence>
<dbReference type="Pfam" id="PF23470">
    <property type="entry name" value="Zn_ribbon_PF0610"/>
    <property type="match status" value="1"/>
</dbReference>
<keyword evidence="4" id="KW-1185">Reference proteome</keyword>
<dbReference type="SUPFAM" id="SSF46785">
    <property type="entry name" value="Winged helix' DNA-binding domain"/>
    <property type="match status" value="1"/>
</dbReference>
<dbReference type="KEGG" id="hdf:AArcSl_0512"/>
<evidence type="ECO:0000313" key="3">
    <source>
        <dbReference type="EMBL" id="AUX08163.1"/>
    </source>
</evidence>
<evidence type="ECO:0000259" key="2">
    <source>
        <dbReference type="Pfam" id="PF23470"/>
    </source>
</evidence>
<dbReference type="InterPro" id="IPR036388">
    <property type="entry name" value="WH-like_DNA-bd_sf"/>
</dbReference>
<organism evidence="3 4">
    <name type="scientific">Halalkaliarchaeum desulfuricum</name>
    <dbReference type="NCBI Taxonomy" id="2055893"/>
    <lineage>
        <taxon>Archaea</taxon>
        <taxon>Methanobacteriati</taxon>
        <taxon>Methanobacteriota</taxon>
        <taxon>Stenosarchaea group</taxon>
        <taxon>Halobacteria</taxon>
        <taxon>Halobacteriales</taxon>
        <taxon>Haloferacaceae</taxon>
        <taxon>Halalkaliarchaeum</taxon>
    </lineage>
</organism>
<dbReference type="Pfam" id="PF21476">
    <property type="entry name" value="PF0610-like_N"/>
    <property type="match status" value="1"/>
</dbReference>
<gene>
    <name evidence="3" type="ORF">AArcSl_0512</name>
</gene>
<name>A0A343TGE1_9EURY</name>
<dbReference type="EMBL" id="CP025066">
    <property type="protein sequence ID" value="AUX08163.1"/>
    <property type="molecule type" value="Genomic_DNA"/>
</dbReference>
<dbReference type="InterPro" id="IPR036390">
    <property type="entry name" value="WH_DNA-bd_sf"/>
</dbReference>
<dbReference type="InterPro" id="IPR038767">
    <property type="entry name" value="PF0610-like"/>
</dbReference>
<feature type="domain" description="PF0610-like rubredoxin-like zinc beta-ribbon C-terminal" evidence="2">
    <location>
        <begin position="67"/>
        <end position="103"/>
    </location>
</feature>
<sequence length="106" mass="11429">MNMSEEPVDGPTSRTTRQRIADALREKEASASELAAEVDVPVPVVYDHLTHVAKSLSGSGEELLVAPPTCRRCGFDGFDDPANQPSRCPECRSEDIAEPVFTIGEA</sequence>
<dbReference type="PANTHER" id="PTHR40663:SF2">
    <property type="entry name" value="TRANSCRIPTIONAL REGULATOR"/>
    <property type="match status" value="1"/>
</dbReference>
<proteinExistence type="predicted"/>